<keyword evidence="4 9" id="KW-0637">Prenyltransferase</keyword>
<dbReference type="Proteomes" id="UP000422736">
    <property type="component" value="Chromosome 2"/>
</dbReference>
<keyword evidence="12" id="KW-1185">Reference proteome</keyword>
<dbReference type="InterPro" id="IPR045089">
    <property type="entry name" value="PGGT1B-like"/>
</dbReference>
<evidence type="ECO:0000259" key="10">
    <source>
        <dbReference type="Pfam" id="PF00432"/>
    </source>
</evidence>
<evidence type="ECO:0000256" key="7">
    <source>
        <dbReference type="ARBA" id="ARBA00022737"/>
    </source>
</evidence>
<dbReference type="EMBL" id="CP015055">
    <property type="protein sequence ID" value="QGN14584.1"/>
    <property type="molecule type" value="Genomic_DNA"/>
</dbReference>
<evidence type="ECO:0000256" key="6">
    <source>
        <dbReference type="ARBA" id="ARBA00022723"/>
    </source>
</evidence>
<keyword evidence="8 9" id="KW-0862">Zinc</keyword>
<dbReference type="Pfam" id="PF00432">
    <property type="entry name" value="Prenyltrans"/>
    <property type="match status" value="1"/>
</dbReference>
<protein>
    <recommendedName>
        <fullName evidence="3 9">Protein farnesyltransferase subunit beta</fullName>
        <shortName evidence="9">FTase-beta</shortName>
        <ecNumber evidence="2 9">2.5.1.58</ecNumber>
    </recommendedName>
</protein>
<dbReference type="InterPro" id="IPR008930">
    <property type="entry name" value="Terpenoid_cyclase/PrenylTrfase"/>
</dbReference>
<organism evidence="11 12">
    <name type="scientific">Kluyveromyces marxianus</name>
    <name type="common">Yeast</name>
    <name type="synonym">Candida kefyr</name>
    <dbReference type="NCBI Taxonomy" id="4911"/>
    <lineage>
        <taxon>Eukaryota</taxon>
        <taxon>Fungi</taxon>
        <taxon>Dikarya</taxon>
        <taxon>Ascomycota</taxon>
        <taxon>Saccharomycotina</taxon>
        <taxon>Saccharomycetes</taxon>
        <taxon>Saccharomycetales</taxon>
        <taxon>Saccharomycetaceae</taxon>
        <taxon>Kluyveromyces</taxon>
    </lineage>
</organism>
<comment type="function">
    <text evidence="9">Catalyzes the transfer of a farnesyl moiety from farnesyl diphosphate to a cysteine at the fourth position from the C-terminus of several proteins. The beta subunit is responsible for peptide-binding.</text>
</comment>
<dbReference type="PANTHER" id="PTHR11774:SF6">
    <property type="entry name" value="PROTEIN FARNESYLTRANSFERASE SUBUNIT BETA"/>
    <property type="match status" value="1"/>
</dbReference>
<dbReference type="InterPro" id="IPR001330">
    <property type="entry name" value="Prenyltrans"/>
</dbReference>
<comment type="cofactor">
    <cofactor evidence="9">
        <name>Zn(2+)</name>
        <dbReference type="ChEBI" id="CHEBI:29105"/>
    </cofactor>
    <text evidence="9">Binds 1 zinc ion per subunit.</text>
</comment>
<evidence type="ECO:0000256" key="5">
    <source>
        <dbReference type="ARBA" id="ARBA00022679"/>
    </source>
</evidence>
<evidence type="ECO:0000256" key="9">
    <source>
        <dbReference type="RuleBase" id="RU365056"/>
    </source>
</evidence>
<keyword evidence="7" id="KW-0677">Repeat</keyword>
<sequence>MTASLMVKVQKRMSYINRNVLGRKRETIEQEVIEEEEELPEIGNMKINLMTETLQDRETLIEDCLELYDKTSEKPNVLLKGLHKIFLDYAFTHPLPSGFKSLDASQPWLLYWIGNSLKLLNRNWLTADYQKRILSKLWSISPTGGPFNGGKHQLPHLTTNYAAINAIALCDVEHRDDKQEINKQAIYDWLISLKTDGGAFYTVKPVGEQDVRGVYAALTVASLLGIMDEKLIDGVTDFLIRCQSYEGGFGGCPGDEAHGGYTFCAVASLALLDALDKINIQTLMSWCSSRQAREERGLNGRSNKLVDGCYSFWVGGTAAILEAYGYGVCIDKHALKQYILRCCQEEGVPGLRDKPGKQPDYYHTNYVLAGLSICEYSFEATKKNECCTFDITATPLSSSCDVEPINPIFGLPEQDVRRLILQNATSNTM</sequence>
<evidence type="ECO:0000313" key="11">
    <source>
        <dbReference type="EMBL" id="QGN14584.1"/>
    </source>
</evidence>
<dbReference type="EC" id="2.5.1.58" evidence="2 9"/>
<evidence type="ECO:0000256" key="4">
    <source>
        <dbReference type="ARBA" id="ARBA00022602"/>
    </source>
</evidence>
<evidence type="ECO:0000256" key="2">
    <source>
        <dbReference type="ARBA" id="ARBA00012702"/>
    </source>
</evidence>
<dbReference type="PANTHER" id="PTHR11774">
    <property type="entry name" value="GERANYLGERANYL TRANSFERASE TYPE BETA SUBUNIT"/>
    <property type="match status" value="1"/>
</dbReference>
<gene>
    <name evidence="11" type="primary">RAM1</name>
    <name evidence="11" type="ORF">FIM1_1246</name>
</gene>
<feature type="domain" description="Prenyltransferase alpha-alpha toroid" evidence="10">
    <location>
        <begin position="82"/>
        <end position="409"/>
    </location>
</feature>
<name>A0ABX6EQJ5_KLUMA</name>
<comment type="subunit">
    <text evidence="9">Heterodimer of an alpha and a beta subunit.</text>
</comment>
<comment type="catalytic activity">
    <reaction evidence="9">
        <text>L-cysteinyl-[protein] + (2E,6E)-farnesyl diphosphate = S-(2E,6E)-farnesyl-L-cysteinyl-[protein] + diphosphate</text>
        <dbReference type="Rhea" id="RHEA:13345"/>
        <dbReference type="Rhea" id="RHEA-COMP:10131"/>
        <dbReference type="Rhea" id="RHEA-COMP:11535"/>
        <dbReference type="ChEBI" id="CHEBI:29950"/>
        <dbReference type="ChEBI" id="CHEBI:33019"/>
        <dbReference type="ChEBI" id="CHEBI:86019"/>
        <dbReference type="ChEBI" id="CHEBI:175763"/>
    </reaction>
</comment>
<keyword evidence="5 9" id="KW-0808">Transferase</keyword>
<accession>A0ABX6EQJ5</accession>
<reference evidence="11 12" key="1">
    <citation type="submission" date="2016-03" db="EMBL/GenBank/DDBJ databases">
        <title>How can Kluyveromyces marxianus grow so fast - potential evolutionary course in Saccharomyces Complex revealed by comparative genomics.</title>
        <authorList>
            <person name="Mo W."/>
            <person name="Lu W."/>
            <person name="Yang X."/>
            <person name="Qi J."/>
            <person name="Lv H."/>
        </authorList>
    </citation>
    <scope>NUCLEOTIDE SEQUENCE [LARGE SCALE GENOMIC DNA]</scope>
    <source>
        <strain evidence="11 12">FIM1</strain>
    </source>
</reference>
<proteinExistence type="inferred from homology"/>
<dbReference type="SUPFAM" id="SSF48239">
    <property type="entry name" value="Terpenoid cyclases/Protein prenyltransferases"/>
    <property type="match status" value="1"/>
</dbReference>
<keyword evidence="6 9" id="KW-0479">Metal-binding</keyword>
<dbReference type="CDD" id="cd02893">
    <property type="entry name" value="FTase"/>
    <property type="match status" value="1"/>
</dbReference>
<dbReference type="Gene3D" id="1.50.10.20">
    <property type="match status" value="1"/>
</dbReference>
<evidence type="ECO:0000256" key="3">
    <source>
        <dbReference type="ARBA" id="ARBA00015798"/>
    </source>
</evidence>
<dbReference type="InterPro" id="IPR026872">
    <property type="entry name" value="FTB"/>
</dbReference>
<comment type="similarity">
    <text evidence="1 9">Belongs to the protein prenyltransferase subunit beta family.</text>
</comment>
<evidence type="ECO:0000256" key="8">
    <source>
        <dbReference type="ARBA" id="ARBA00022833"/>
    </source>
</evidence>
<evidence type="ECO:0000313" key="12">
    <source>
        <dbReference type="Proteomes" id="UP000422736"/>
    </source>
</evidence>
<evidence type="ECO:0000256" key="1">
    <source>
        <dbReference type="ARBA" id="ARBA00010497"/>
    </source>
</evidence>